<accession>S0FPX8</accession>
<gene>
    <name evidence="1" type="ORF">CTER_1711</name>
</gene>
<proteinExistence type="predicted"/>
<dbReference type="Proteomes" id="UP000014155">
    <property type="component" value="Unassembled WGS sequence"/>
</dbReference>
<protein>
    <submittedName>
        <fullName evidence="1">Uncharacterized protein</fullName>
    </submittedName>
</protein>
<evidence type="ECO:0000313" key="1">
    <source>
        <dbReference type="EMBL" id="EMS72386.1"/>
    </source>
</evidence>
<keyword evidence="2" id="KW-1185">Reference proteome</keyword>
<dbReference type="EMBL" id="AORV01000028">
    <property type="protein sequence ID" value="EMS72386.1"/>
    <property type="molecule type" value="Genomic_DNA"/>
</dbReference>
<dbReference type="eggNOG" id="ENOG50332NW">
    <property type="taxonomic scope" value="Bacteria"/>
</dbReference>
<comment type="caution">
    <text evidence="1">The sequence shown here is derived from an EMBL/GenBank/DDBJ whole genome shotgun (WGS) entry which is preliminary data.</text>
</comment>
<dbReference type="AlphaFoldDB" id="S0FPX8"/>
<dbReference type="STRING" id="1195236.CTER_1711"/>
<reference evidence="1 2" key="1">
    <citation type="journal article" date="2013" name="Genome Announc.">
        <title>Draft Genome Sequence of the Cellulolytic, Mesophilic, Anaerobic Bacterium Clostridium termitidis Strain CT1112 (DSM 5398).</title>
        <authorList>
            <person name="Lal S."/>
            <person name="Ramachandran U."/>
            <person name="Zhang X."/>
            <person name="Munir R."/>
            <person name="Sparling R."/>
            <person name="Levin D.B."/>
        </authorList>
    </citation>
    <scope>NUCLEOTIDE SEQUENCE [LARGE SCALE GENOMIC DNA]</scope>
    <source>
        <strain evidence="1 2">CT1112</strain>
    </source>
</reference>
<evidence type="ECO:0000313" key="2">
    <source>
        <dbReference type="Proteomes" id="UP000014155"/>
    </source>
</evidence>
<name>S0FPX8_RUMCE</name>
<dbReference type="RefSeq" id="WP_004625381.1">
    <property type="nucleotide sequence ID" value="NZ_AORV01000028.1"/>
</dbReference>
<sequence length="157" mass="18378">MNINQIKNIYLANGLDEFKIRSHSDINSVHGVKVSEISGYSTLLFEHKMLFDEFIIHFYNAQGLESRSEFLPLSINYVLSEEFLGKHEDTDDYFVPLGGKITAIHINGDTKVLSTWKDKKFKTIPCSYTEKQNYLRFEYKNGKSKEWQYVISATKWY</sequence>
<organism evidence="1 2">
    <name type="scientific">Ruminiclostridium cellobioparum subsp. termitidis CT1112</name>
    <dbReference type="NCBI Taxonomy" id="1195236"/>
    <lineage>
        <taxon>Bacteria</taxon>
        <taxon>Bacillati</taxon>
        <taxon>Bacillota</taxon>
        <taxon>Clostridia</taxon>
        <taxon>Eubacteriales</taxon>
        <taxon>Oscillospiraceae</taxon>
        <taxon>Ruminiclostridium</taxon>
    </lineage>
</organism>
<dbReference type="PATRIC" id="fig|1195236.3.peg.2038"/>